<keyword evidence="8" id="KW-1185">Reference proteome</keyword>
<evidence type="ECO:0000256" key="3">
    <source>
        <dbReference type="ARBA" id="ARBA00023125"/>
    </source>
</evidence>
<dbReference type="InterPro" id="IPR012337">
    <property type="entry name" value="RNaseH-like_sf"/>
</dbReference>
<dbReference type="NCBIfam" id="NF033546">
    <property type="entry name" value="transpos_IS21"/>
    <property type="match status" value="1"/>
</dbReference>
<dbReference type="Gene3D" id="3.30.420.10">
    <property type="entry name" value="Ribonuclease H-like superfamily/Ribonuclease H"/>
    <property type="match status" value="1"/>
</dbReference>
<dbReference type="PROSITE" id="PS50531">
    <property type="entry name" value="HTH_IS21"/>
    <property type="match status" value="1"/>
</dbReference>
<evidence type="ECO:0000259" key="5">
    <source>
        <dbReference type="PROSITE" id="PS50531"/>
    </source>
</evidence>
<dbReference type="PANTHER" id="PTHR35004">
    <property type="entry name" value="TRANSPOSASE RV3428C-RELATED"/>
    <property type="match status" value="1"/>
</dbReference>
<evidence type="ECO:0000259" key="6">
    <source>
        <dbReference type="PROSITE" id="PS50994"/>
    </source>
</evidence>
<evidence type="ECO:0000256" key="2">
    <source>
        <dbReference type="ARBA" id="ARBA00022578"/>
    </source>
</evidence>
<dbReference type="InterPro" id="IPR017894">
    <property type="entry name" value="HTH_IS21_transposase_type"/>
</dbReference>
<dbReference type="GO" id="GO:0015074">
    <property type="term" value="P:DNA integration"/>
    <property type="evidence" value="ECO:0007669"/>
    <property type="project" value="InterPro"/>
</dbReference>
<dbReference type="SUPFAM" id="SSF46689">
    <property type="entry name" value="Homeodomain-like"/>
    <property type="match status" value="1"/>
</dbReference>
<dbReference type="GO" id="GO:0006310">
    <property type="term" value="P:DNA recombination"/>
    <property type="evidence" value="ECO:0007669"/>
    <property type="project" value="UniProtKB-KW"/>
</dbReference>
<accession>A0A7Y0L844</accession>
<dbReference type="SUPFAM" id="SSF53098">
    <property type="entry name" value="Ribonuclease H-like"/>
    <property type="match status" value="1"/>
</dbReference>
<evidence type="ECO:0000256" key="1">
    <source>
        <dbReference type="ARBA" id="ARBA00009277"/>
    </source>
</evidence>
<dbReference type="Proteomes" id="UP000533476">
    <property type="component" value="Unassembled WGS sequence"/>
</dbReference>
<feature type="domain" description="Integrase catalytic" evidence="6">
    <location>
        <begin position="119"/>
        <end position="305"/>
    </location>
</feature>
<evidence type="ECO:0000313" key="7">
    <source>
        <dbReference type="EMBL" id="NMP25073.1"/>
    </source>
</evidence>
<dbReference type="EMBL" id="JABBVZ010000218">
    <property type="protein sequence ID" value="NMP25073.1"/>
    <property type="molecule type" value="Genomic_DNA"/>
</dbReference>
<dbReference type="GO" id="GO:0032196">
    <property type="term" value="P:transposition"/>
    <property type="evidence" value="ECO:0007669"/>
    <property type="project" value="UniProtKB-KW"/>
</dbReference>
<dbReference type="InterPro" id="IPR001584">
    <property type="entry name" value="Integrase_cat-core"/>
</dbReference>
<dbReference type="AlphaFoldDB" id="A0A7Y0L844"/>
<gene>
    <name evidence="7" type="ORF">HIJ39_22485</name>
</gene>
<comment type="caution">
    <text evidence="7">The sequence shown here is derived from an EMBL/GenBank/DDBJ whole genome shotgun (WGS) entry which is preliminary data.</text>
</comment>
<evidence type="ECO:0000313" key="8">
    <source>
        <dbReference type="Proteomes" id="UP000533476"/>
    </source>
</evidence>
<dbReference type="InterPro" id="IPR009057">
    <property type="entry name" value="Homeodomain-like_sf"/>
</dbReference>
<keyword evidence="4" id="KW-0233">DNA recombination</keyword>
<sequence length="481" mass="54367">MSMIHQIKVLQARGYSVSAIAEELGCDRKTVRKYLQQTDFSPTAPVKRVRASKLDPYKATIDAWLAEDAHHWYKQRHTAQRVFDRLGEEFPDRTVSYRTVSRYVQERRRTAPTTGTLPLEWPPGEAQVDFGQADIVEQGTIMRIHAFCLSFPHSNAGYLQLFRGENAECVVHGLVDLFEHLGGVPTRLVFDNASGVGRRVGERVRMAELFARFQAHYGFETTFCNPYAGHEKGNVENKVGYFRRNLLVPVPDVPDLLAMNRALLTRSERHWARQHYKKGQPVATLFADDREALRALPPQAFAPYRYTQVRTDRQGRFCLEGQHWYSSAPECAEQAIIVRVGAHSVEPMAADGRILTRHDRVYGPDRSDSTDYRTTVHRVAQRPGAWRNSPLRAGMPEAVRVALDRAMRADLQAALEGVAQCADRWGFDHAVRALEEAVAAERIQTADIVALGRRMALAPLEPSNVVDLLRYDTLLAGRVGR</sequence>
<dbReference type="Gene3D" id="1.10.10.60">
    <property type="entry name" value="Homeodomain-like"/>
    <property type="match status" value="1"/>
</dbReference>
<feature type="domain" description="HTH IS21-type" evidence="5">
    <location>
        <begin position="2"/>
        <end position="65"/>
    </location>
</feature>
<reference evidence="7 8" key="1">
    <citation type="submission" date="2020-04" db="EMBL/GenBank/DDBJ databases">
        <authorList>
            <person name="Zhang R."/>
            <person name="Schippers A."/>
        </authorList>
    </citation>
    <scope>NUCLEOTIDE SEQUENCE [LARGE SCALE GENOMIC DNA]</scope>
    <source>
        <strain evidence="7 8">DSM 109850</strain>
    </source>
</reference>
<dbReference type="RefSeq" id="WP_169103273.1">
    <property type="nucleotide sequence ID" value="NZ_JABBVZ010000218.1"/>
</dbReference>
<name>A0A7Y0L844_9FIRM</name>
<dbReference type="PROSITE" id="PS50994">
    <property type="entry name" value="INTEGRASE"/>
    <property type="match status" value="1"/>
</dbReference>
<dbReference type="InterPro" id="IPR036397">
    <property type="entry name" value="RNaseH_sf"/>
</dbReference>
<comment type="similarity">
    <text evidence="1">Belongs to the transposase IS21/IS408/IS1162 family.</text>
</comment>
<keyword evidence="3" id="KW-0238">DNA-binding</keyword>
<dbReference type="GO" id="GO:0003677">
    <property type="term" value="F:DNA binding"/>
    <property type="evidence" value="ECO:0007669"/>
    <property type="project" value="UniProtKB-KW"/>
</dbReference>
<keyword evidence="2" id="KW-0815">Transposition</keyword>
<organism evidence="7 8">
    <name type="scientific">Sulfobacillus harzensis</name>
    <dbReference type="NCBI Taxonomy" id="2729629"/>
    <lineage>
        <taxon>Bacteria</taxon>
        <taxon>Bacillati</taxon>
        <taxon>Bacillota</taxon>
        <taxon>Clostridia</taxon>
        <taxon>Eubacteriales</taxon>
        <taxon>Clostridiales Family XVII. Incertae Sedis</taxon>
        <taxon>Sulfobacillus</taxon>
    </lineage>
</organism>
<proteinExistence type="inferred from homology"/>
<evidence type="ECO:0000256" key="4">
    <source>
        <dbReference type="ARBA" id="ARBA00023172"/>
    </source>
</evidence>
<protein>
    <submittedName>
        <fullName evidence="7">IS21 family transposase</fullName>
    </submittedName>
</protein>